<evidence type="ECO:0000256" key="1">
    <source>
        <dbReference type="SAM" id="Phobius"/>
    </source>
</evidence>
<dbReference type="EMBL" id="VSRR010031309">
    <property type="protein sequence ID" value="MPC70544.1"/>
    <property type="molecule type" value="Genomic_DNA"/>
</dbReference>
<keyword evidence="1" id="KW-0812">Transmembrane</keyword>
<reference evidence="2 3" key="1">
    <citation type="submission" date="2019-05" db="EMBL/GenBank/DDBJ databases">
        <title>Another draft genome of Portunus trituberculatus and its Hox gene families provides insights of decapod evolution.</title>
        <authorList>
            <person name="Jeong J.-H."/>
            <person name="Song I."/>
            <person name="Kim S."/>
            <person name="Choi T."/>
            <person name="Kim D."/>
            <person name="Ryu S."/>
            <person name="Kim W."/>
        </authorList>
    </citation>
    <scope>NUCLEOTIDE SEQUENCE [LARGE SCALE GENOMIC DNA]</scope>
    <source>
        <tissue evidence="2">Muscle</tissue>
    </source>
</reference>
<dbReference type="AlphaFoldDB" id="A0A5B7HPT0"/>
<keyword evidence="3" id="KW-1185">Reference proteome</keyword>
<accession>A0A5B7HPT0</accession>
<name>A0A5B7HPT0_PORTR</name>
<organism evidence="2 3">
    <name type="scientific">Portunus trituberculatus</name>
    <name type="common">Swimming crab</name>
    <name type="synonym">Neptunus trituberculatus</name>
    <dbReference type="NCBI Taxonomy" id="210409"/>
    <lineage>
        <taxon>Eukaryota</taxon>
        <taxon>Metazoa</taxon>
        <taxon>Ecdysozoa</taxon>
        <taxon>Arthropoda</taxon>
        <taxon>Crustacea</taxon>
        <taxon>Multicrustacea</taxon>
        <taxon>Malacostraca</taxon>
        <taxon>Eumalacostraca</taxon>
        <taxon>Eucarida</taxon>
        <taxon>Decapoda</taxon>
        <taxon>Pleocyemata</taxon>
        <taxon>Brachyura</taxon>
        <taxon>Eubrachyura</taxon>
        <taxon>Portunoidea</taxon>
        <taxon>Portunidae</taxon>
        <taxon>Portuninae</taxon>
        <taxon>Portunus</taxon>
    </lineage>
</organism>
<gene>
    <name evidence="2" type="ORF">E2C01_064795</name>
</gene>
<keyword evidence="1" id="KW-0472">Membrane</keyword>
<protein>
    <submittedName>
        <fullName evidence="2">Uncharacterized protein</fullName>
    </submittedName>
</protein>
<evidence type="ECO:0000313" key="3">
    <source>
        <dbReference type="Proteomes" id="UP000324222"/>
    </source>
</evidence>
<sequence length="106" mass="11784">MLLMPRERPSRSAERGGHHAPPLRYIMALTFACQPLTLALVDLARVSEWVALQDTTLRVTHLCPLFMPSASLACLLLPLLFMLLLLLLQGSCGGNWWQVMDGALRS</sequence>
<dbReference type="Proteomes" id="UP000324222">
    <property type="component" value="Unassembled WGS sequence"/>
</dbReference>
<comment type="caution">
    <text evidence="2">The sequence shown here is derived from an EMBL/GenBank/DDBJ whole genome shotgun (WGS) entry which is preliminary data.</text>
</comment>
<proteinExistence type="predicted"/>
<evidence type="ECO:0000313" key="2">
    <source>
        <dbReference type="EMBL" id="MPC70544.1"/>
    </source>
</evidence>
<feature type="transmembrane region" description="Helical" evidence="1">
    <location>
        <begin position="65"/>
        <end position="88"/>
    </location>
</feature>
<keyword evidence="1" id="KW-1133">Transmembrane helix</keyword>